<dbReference type="InterPro" id="IPR011083">
    <property type="entry name" value="Phage_tail_collar_dom"/>
</dbReference>
<name>A0A8J3Q3Q1_9ACTN</name>
<feature type="domain" description="Phage tail collar" evidence="2">
    <location>
        <begin position="23"/>
        <end position="82"/>
    </location>
</feature>
<evidence type="ECO:0000259" key="2">
    <source>
        <dbReference type="Pfam" id="PF07484"/>
    </source>
</evidence>
<dbReference type="Proteomes" id="UP000612899">
    <property type="component" value="Unassembled WGS sequence"/>
</dbReference>
<gene>
    <name evidence="3" type="ORF">Rhe02_08500</name>
</gene>
<comment type="caution">
    <text evidence="3">The sequence shown here is derived from an EMBL/GenBank/DDBJ whole genome shotgun (WGS) entry which is preliminary data.</text>
</comment>
<feature type="region of interest" description="Disordered" evidence="1">
    <location>
        <begin position="155"/>
        <end position="180"/>
    </location>
</feature>
<dbReference type="Pfam" id="PF07484">
    <property type="entry name" value="Collar"/>
    <property type="match status" value="1"/>
</dbReference>
<dbReference type="EMBL" id="BONY01000004">
    <property type="protein sequence ID" value="GIH02783.1"/>
    <property type="molecule type" value="Genomic_DNA"/>
</dbReference>
<feature type="compositionally biased region" description="Basic and acidic residues" evidence="1">
    <location>
        <begin position="85"/>
        <end position="96"/>
    </location>
</feature>
<evidence type="ECO:0000313" key="3">
    <source>
        <dbReference type="EMBL" id="GIH02783.1"/>
    </source>
</evidence>
<sequence>MTEARQGRPAGVMGNDDVSIGMIVGFGGVITDGTQVPDGWLLCDGSAISRTTYSYLFGVIGVAHGGGDGSQTFNLPDYRGQFQRGVDDGTGRDPDTASRTAANPGGATGDAVGSVQGKATALPQYRITTDSQGSHQHMVANVPVDYSRPDTPGSHYAQWNGSAQRTGSAGGHGHTISGGDADTCPVNIYLNYLIFYGSTS</sequence>
<feature type="region of interest" description="Disordered" evidence="1">
    <location>
        <begin position="82"/>
        <end position="115"/>
    </location>
</feature>
<evidence type="ECO:0000313" key="4">
    <source>
        <dbReference type="Proteomes" id="UP000612899"/>
    </source>
</evidence>
<reference evidence="3" key="1">
    <citation type="submission" date="2021-01" db="EMBL/GenBank/DDBJ databases">
        <title>Whole genome shotgun sequence of Rhizocola hellebori NBRC 109834.</title>
        <authorList>
            <person name="Komaki H."/>
            <person name="Tamura T."/>
        </authorList>
    </citation>
    <scope>NUCLEOTIDE SEQUENCE</scope>
    <source>
        <strain evidence="3">NBRC 109834</strain>
    </source>
</reference>
<dbReference type="RefSeq" id="WP_203906724.1">
    <property type="nucleotide sequence ID" value="NZ_BONY01000004.1"/>
</dbReference>
<feature type="compositionally biased region" description="Polar residues" evidence="1">
    <location>
        <begin position="157"/>
        <end position="167"/>
    </location>
</feature>
<protein>
    <recommendedName>
        <fullName evidence="2">Phage tail collar domain-containing protein</fullName>
    </recommendedName>
</protein>
<dbReference type="InterPro" id="IPR037053">
    <property type="entry name" value="Phage_tail_collar_dom_sf"/>
</dbReference>
<accession>A0A8J3Q3Q1</accession>
<dbReference type="SUPFAM" id="SSF88874">
    <property type="entry name" value="Receptor-binding domain of short tail fibre protein gp12"/>
    <property type="match status" value="1"/>
</dbReference>
<dbReference type="AlphaFoldDB" id="A0A8J3Q3Q1"/>
<organism evidence="3 4">
    <name type="scientific">Rhizocola hellebori</name>
    <dbReference type="NCBI Taxonomy" id="1392758"/>
    <lineage>
        <taxon>Bacteria</taxon>
        <taxon>Bacillati</taxon>
        <taxon>Actinomycetota</taxon>
        <taxon>Actinomycetes</taxon>
        <taxon>Micromonosporales</taxon>
        <taxon>Micromonosporaceae</taxon>
        <taxon>Rhizocola</taxon>
    </lineage>
</organism>
<evidence type="ECO:0000256" key="1">
    <source>
        <dbReference type="SAM" id="MobiDB-lite"/>
    </source>
</evidence>
<dbReference type="Gene3D" id="3.90.1340.10">
    <property type="entry name" value="Phage tail collar domain"/>
    <property type="match status" value="1"/>
</dbReference>
<proteinExistence type="predicted"/>
<keyword evidence="4" id="KW-1185">Reference proteome</keyword>